<gene>
    <name evidence="2" type="ORF">SAMN05661091_0849</name>
</gene>
<organism evidence="2 3">
    <name type="scientific">Paenibacillus uliginis N3/975</name>
    <dbReference type="NCBI Taxonomy" id="1313296"/>
    <lineage>
        <taxon>Bacteria</taxon>
        <taxon>Bacillati</taxon>
        <taxon>Bacillota</taxon>
        <taxon>Bacilli</taxon>
        <taxon>Bacillales</taxon>
        <taxon>Paenibacillaceae</taxon>
        <taxon>Paenibacillus</taxon>
    </lineage>
</organism>
<dbReference type="EMBL" id="LT840184">
    <property type="protein sequence ID" value="SMF72319.1"/>
    <property type="molecule type" value="Genomic_DNA"/>
</dbReference>
<reference evidence="2 3" key="1">
    <citation type="submission" date="2017-04" db="EMBL/GenBank/DDBJ databases">
        <authorList>
            <person name="Afonso C.L."/>
            <person name="Miller P.J."/>
            <person name="Scott M.A."/>
            <person name="Spackman E."/>
            <person name="Goraichik I."/>
            <person name="Dimitrov K.M."/>
            <person name="Suarez D.L."/>
            <person name="Swayne D.E."/>
        </authorList>
    </citation>
    <scope>NUCLEOTIDE SEQUENCE [LARGE SCALE GENOMIC DNA]</scope>
    <source>
        <strain evidence="2 3">N3/975</strain>
    </source>
</reference>
<dbReference type="Pfam" id="PF26160">
    <property type="entry name" value="YqzN_YkzM"/>
    <property type="match status" value="1"/>
</dbReference>
<protein>
    <recommendedName>
        <fullName evidence="1">YqzN/YkzM domain-containing protein</fullName>
    </recommendedName>
</protein>
<accession>A0A1X7GNZ1</accession>
<proteinExistence type="predicted"/>
<dbReference type="AlphaFoldDB" id="A0A1X7GNZ1"/>
<keyword evidence="3" id="KW-1185">Reference proteome</keyword>
<dbReference type="InterPro" id="IPR058869">
    <property type="entry name" value="YqzN_YkzM"/>
</dbReference>
<dbReference type="Proteomes" id="UP000192940">
    <property type="component" value="Chromosome I"/>
</dbReference>
<sequence length="69" mass="7597">MAVKKTLNTKARVSNAPRYELAELAAHAKELFEVRAEVLAGAMYGAAGELFTVTEVKQKIEQFMKAKVV</sequence>
<name>A0A1X7GNZ1_9BACL</name>
<evidence type="ECO:0000259" key="1">
    <source>
        <dbReference type="Pfam" id="PF26160"/>
    </source>
</evidence>
<dbReference type="STRING" id="1313296.SAMN05661091_0849"/>
<dbReference type="RefSeq" id="WP_208917899.1">
    <property type="nucleotide sequence ID" value="NZ_LT840184.1"/>
</dbReference>
<evidence type="ECO:0000313" key="3">
    <source>
        <dbReference type="Proteomes" id="UP000192940"/>
    </source>
</evidence>
<feature type="domain" description="YqzN/YkzM" evidence="1">
    <location>
        <begin position="16"/>
        <end position="67"/>
    </location>
</feature>
<evidence type="ECO:0000313" key="2">
    <source>
        <dbReference type="EMBL" id="SMF72319.1"/>
    </source>
</evidence>